<reference evidence="2 3" key="1">
    <citation type="journal article" date="2016" name="Nat. Commun.">
        <title>Thousands of microbial genomes shed light on interconnected biogeochemical processes in an aquifer system.</title>
        <authorList>
            <person name="Anantharaman K."/>
            <person name="Brown C.T."/>
            <person name="Hug L.A."/>
            <person name="Sharon I."/>
            <person name="Castelle C.J."/>
            <person name="Probst A.J."/>
            <person name="Thomas B.C."/>
            <person name="Singh A."/>
            <person name="Wilkins M.J."/>
            <person name="Karaoz U."/>
            <person name="Brodie E.L."/>
            <person name="Williams K.H."/>
            <person name="Hubbard S.S."/>
            <person name="Banfield J.F."/>
        </authorList>
    </citation>
    <scope>NUCLEOTIDE SEQUENCE [LARGE SCALE GENOMIC DNA]</scope>
</reference>
<evidence type="ECO:0008006" key="4">
    <source>
        <dbReference type="Google" id="ProtNLM"/>
    </source>
</evidence>
<feature type="transmembrane region" description="Helical" evidence="1">
    <location>
        <begin position="352"/>
        <end position="374"/>
    </location>
</feature>
<keyword evidence="1" id="KW-0812">Transmembrane</keyword>
<keyword evidence="1" id="KW-1133">Transmembrane helix</keyword>
<dbReference type="PANTHER" id="PTHR23526">
    <property type="entry name" value="INTEGRAL MEMBRANE TRANSPORT PROTEIN-RELATED"/>
    <property type="match status" value="1"/>
</dbReference>
<organism evidence="2 3">
    <name type="scientific">candidate division WWE3 bacterium RIFOXYC1_FULL_39_7</name>
    <dbReference type="NCBI Taxonomy" id="1802643"/>
    <lineage>
        <taxon>Bacteria</taxon>
        <taxon>Katanobacteria</taxon>
    </lineage>
</organism>
<dbReference type="AlphaFoldDB" id="A0A1F4WGU4"/>
<evidence type="ECO:0000256" key="1">
    <source>
        <dbReference type="SAM" id="Phobius"/>
    </source>
</evidence>
<feature type="transmembrane region" description="Helical" evidence="1">
    <location>
        <begin position="184"/>
        <end position="202"/>
    </location>
</feature>
<feature type="transmembrane region" description="Helical" evidence="1">
    <location>
        <begin position="91"/>
        <end position="111"/>
    </location>
</feature>
<dbReference type="InterPro" id="IPR052528">
    <property type="entry name" value="Sugar_transport-like"/>
</dbReference>
<evidence type="ECO:0000313" key="3">
    <source>
        <dbReference type="Proteomes" id="UP000179113"/>
    </source>
</evidence>
<gene>
    <name evidence="2" type="ORF">A2415_03885</name>
</gene>
<feature type="transmembrane region" description="Helical" evidence="1">
    <location>
        <begin position="290"/>
        <end position="306"/>
    </location>
</feature>
<feature type="transmembrane region" description="Helical" evidence="1">
    <location>
        <begin position="117"/>
        <end position="136"/>
    </location>
</feature>
<dbReference type="Proteomes" id="UP000179113">
    <property type="component" value="Unassembled WGS sequence"/>
</dbReference>
<dbReference type="SUPFAM" id="SSF103473">
    <property type="entry name" value="MFS general substrate transporter"/>
    <property type="match status" value="1"/>
</dbReference>
<dbReference type="PANTHER" id="PTHR23526:SF2">
    <property type="entry name" value="MAJOR FACILITATOR SUPERFAMILY (MFS) PROFILE DOMAIN-CONTAINING PROTEIN"/>
    <property type="match status" value="1"/>
</dbReference>
<proteinExistence type="predicted"/>
<feature type="transmembrane region" description="Helical" evidence="1">
    <location>
        <begin position="261"/>
        <end position="278"/>
    </location>
</feature>
<name>A0A1F4WGU4_UNCKA</name>
<feature type="transmembrane region" description="Helical" evidence="1">
    <location>
        <begin position="21"/>
        <end position="46"/>
    </location>
</feature>
<keyword evidence="1" id="KW-0472">Membrane</keyword>
<accession>A0A1F4WGU4</accession>
<sequence length="402" mass="45374">MKIYPLNQFLLLKKNTPSGVFAIYLNIAIRTTALSLVNIFIPIYLFLEAQSYFGNDIIIGLYGVAAYYFIDRLAALIFTVPAAQFIFHFGFRGSIFLSNFFLVLTLVFLNAAAHNPIYFILAAVAGGAVTPFYWIAYHTIFAGDGIIDNFGQEISRANIISSLAYVIGPGLGGVIIVFYGFPVLFVSALLIVLLSGLPFLFAPNLPQKNHPVSYPEILEWLKNPSHQNEEIAYFGRHIFEIVGGFFYPIFMFLIAKSFERIGFLTSLSFLLGIIATYFAGRAGDKYKGPWLLKFGSLVTFFIWLGRSLTTQFWQLATLDLSMKSLGAFYSVPFDSMTYQRSRNKDENVLTFITAREIIVSFVYFLTFFIVGLIIPFDWRWKGIFGLAALGSLLSIKMWEKED</sequence>
<dbReference type="InterPro" id="IPR036259">
    <property type="entry name" value="MFS_trans_sf"/>
</dbReference>
<evidence type="ECO:0000313" key="2">
    <source>
        <dbReference type="EMBL" id="OGC68632.1"/>
    </source>
</evidence>
<feature type="transmembrane region" description="Helical" evidence="1">
    <location>
        <begin position="52"/>
        <end position="70"/>
    </location>
</feature>
<dbReference type="EMBL" id="MEWA01000036">
    <property type="protein sequence ID" value="OGC68632.1"/>
    <property type="molecule type" value="Genomic_DNA"/>
</dbReference>
<protein>
    <recommendedName>
        <fullName evidence="4">Major facilitator superfamily (MFS) profile domain-containing protein</fullName>
    </recommendedName>
</protein>
<comment type="caution">
    <text evidence="2">The sequence shown here is derived from an EMBL/GenBank/DDBJ whole genome shotgun (WGS) entry which is preliminary data.</text>
</comment>
<dbReference type="Gene3D" id="1.20.1250.20">
    <property type="entry name" value="MFS general substrate transporter like domains"/>
    <property type="match status" value="2"/>
</dbReference>
<feature type="transmembrane region" description="Helical" evidence="1">
    <location>
        <begin position="157"/>
        <end position="178"/>
    </location>
</feature>
<feature type="transmembrane region" description="Helical" evidence="1">
    <location>
        <begin position="238"/>
        <end position="255"/>
    </location>
</feature>